<organism evidence="1 2">
    <name type="scientific">Vanilla planifolia</name>
    <name type="common">Vanilla</name>
    <dbReference type="NCBI Taxonomy" id="51239"/>
    <lineage>
        <taxon>Eukaryota</taxon>
        <taxon>Viridiplantae</taxon>
        <taxon>Streptophyta</taxon>
        <taxon>Embryophyta</taxon>
        <taxon>Tracheophyta</taxon>
        <taxon>Spermatophyta</taxon>
        <taxon>Magnoliopsida</taxon>
        <taxon>Liliopsida</taxon>
        <taxon>Asparagales</taxon>
        <taxon>Orchidaceae</taxon>
        <taxon>Vanilloideae</taxon>
        <taxon>Vanilleae</taxon>
        <taxon>Vanilla</taxon>
    </lineage>
</organism>
<reference evidence="1 2" key="1">
    <citation type="journal article" date="2020" name="Nat. Food">
        <title>A phased Vanilla planifolia genome enables genetic improvement of flavour and production.</title>
        <authorList>
            <person name="Hasing T."/>
            <person name="Tang H."/>
            <person name="Brym M."/>
            <person name="Khazi F."/>
            <person name="Huang T."/>
            <person name="Chambers A.H."/>
        </authorList>
    </citation>
    <scope>NUCLEOTIDE SEQUENCE [LARGE SCALE GENOMIC DNA]</scope>
    <source>
        <tissue evidence="1">Leaf</tissue>
    </source>
</reference>
<accession>A0A835SBE0</accession>
<proteinExistence type="predicted"/>
<evidence type="ECO:0000313" key="2">
    <source>
        <dbReference type="Proteomes" id="UP000639772"/>
    </source>
</evidence>
<comment type="caution">
    <text evidence="1">The sequence shown here is derived from an EMBL/GenBank/DDBJ whole genome shotgun (WGS) entry which is preliminary data.</text>
</comment>
<dbReference type="Gene3D" id="3.30.200.20">
    <property type="entry name" value="Phosphorylase Kinase, domain 1"/>
    <property type="match status" value="1"/>
</dbReference>
<name>A0A835SBE0_VANPL</name>
<evidence type="ECO:0000313" key="1">
    <source>
        <dbReference type="EMBL" id="KAG0501057.1"/>
    </source>
</evidence>
<dbReference type="AlphaFoldDB" id="A0A835SBE0"/>
<dbReference type="OrthoDB" id="4062651at2759"/>
<sequence length="155" mass="17322">MRRICHVFELPWYSGTVSDLGEGGFGKMLQGRLDTGEDVAVKLLVRNGLQKQKRISGGGPHVNILCRNHVPKFLDTYKQQPAWRSSSRQGKHWTGTQDEDCSWCRQGIGLSSMMPTLYLPRGSQLGPTDENRMSQQGDGNLVTVLQNTYDRAIDG</sequence>
<gene>
    <name evidence="1" type="ORF">HPP92_001129</name>
</gene>
<protein>
    <submittedName>
        <fullName evidence="1">Uncharacterized protein</fullName>
    </submittedName>
</protein>
<dbReference type="EMBL" id="JADCNM010000001">
    <property type="protein sequence ID" value="KAG0501057.1"/>
    <property type="molecule type" value="Genomic_DNA"/>
</dbReference>
<dbReference type="Proteomes" id="UP000639772">
    <property type="component" value="Chromosome 1"/>
</dbReference>